<reference evidence="17" key="1">
    <citation type="journal article" date="2020" name="Fungal Divers.">
        <title>Resolving the Mortierellaceae phylogeny through synthesis of multi-gene phylogenetics and phylogenomics.</title>
        <authorList>
            <person name="Vandepol N."/>
            <person name="Liber J."/>
            <person name="Desiro A."/>
            <person name="Na H."/>
            <person name="Kennedy M."/>
            <person name="Barry K."/>
            <person name="Grigoriev I.V."/>
            <person name="Miller A.N."/>
            <person name="O'Donnell K."/>
            <person name="Stajich J.E."/>
            <person name="Bonito G."/>
        </authorList>
    </citation>
    <scope>NUCLEOTIDE SEQUENCE</scope>
    <source>
        <strain evidence="17">NVP60</strain>
    </source>
</reference>
<keyword evidence="12" id="KW-0472">Membrane</keyword>
<dbReference type="InterPro" id="IPR029058">
    <property type="entry name" value="AB_hydrolase_fold"/>
</dbReference>
<evidence type="ECO:0000256" key="5">
    <source>
        <dbReference type="ARBA" id="ARBA00022692"/>
    </source>
</evidence>
<dbReference type="AlphaFoldDB" id="A0A9P6UGB3"/>
<feature type="compositionally biased region" description="Acidic residues" evidence="15">
    <location>
        <begin position="388"/>
        <end position="397"/>
    </location>
</feature>
<accession>A0A9P6UGB3</accession>
<keyword evidence="18" id="KW-1185">Reference proteome</keyword>
<dbReference type="Proteomes" id="UP000823405">
    <property type="component" value="Unassembled WGS sequence"/>
</dbReference>
<evidence type="ECO:0000256" key="6">
    <source>
        <dbReference type="ARBA" id="ARBA00022723"/>
    </source>
</evidence>
<feature type="compositionally biased region" description="Polar residues" evidence="15">
    <location>
        <begin position="251"/>
        <end position="299"/>
    </location>
</feature>
<feature type="region of interest" description="Disordered" evidence="15">
    <location>
        <begin position="886"/>
        <end position="928"/>
    </location>
</feature>
<evidence type="ECO:0000256" key="14">
    <source>
        <dbReference type="ARBA" id="ARBA00026104"/>
    </source>
</evidence>
<dbReference type="GO" id="GO:0016298">
    <property type="term" value="F:lipase activity"/>
    <property type="evidence" value="ECO:0007669"/>
    <property type="project" value="TreeGrafter"/>
</dbReference>
<dbReference type="PANTHER" id="PTHR45792:SF8">
    <property type="entry name" value="DIACYLGLYCEROL LIPASE-ALPHA"/>
    <property type="match status" value="1"/>
</dbReference>
<feature type="compositionally biased region" description="Basic and acidic residues" evidence="15">
    <location>
        <begin position="141"/>
        <end position="153"/>
    </location>
</feature>
<organism evidence="17 18">
    <name type="scientific">Linnemannia gamsii</name>
    <dbReference type="NCBI Taxonomy" id="64522"/>
    <lineage>
        <taxon>Eukaryota</taxon>
        <taxon>Fungi</taxon>
        <taxon>Fungi incertae sedis</taxon>
        <taxon>Mucoromycota</taxon>
        <taxon>Mortierellomycotina</taxon>
        <taxon>Mortierellomycetes</taxon>
        <taxon>Mortierellales</taxon>
        <taxon>Mortierellaceae</taxon>
        <taxon>Linnemannia</taxon>
    </lineage>
</organism>
<evidence type="ECO:0000256" key="8">
    <source>
        <dbReference type="ARBA" id="ARBA00022837"/>
    </source>
</evidence>
<evidence type="ECO:0000256" key="13">
    <source>
        <dbReference type="ARBA" id="ARBA00024531"/>
    </source>
</evidence>
<dbReference type="OrthoDB" id="438440at2759"/>
<evidence type="ECO:0000256" key="10">
    <source>
        <dbReference type="ARBA" id="ARBA00022989"/>
    </source>
</evidence>
<feature type="region of interest" description="Disordered" evidence="15">
    <location>
        <begin position="818"/>
        <end position="874"/>
    </location>
</feature>
<feature type="compositionally biased region" description="Low complexity" evidence="15">
    <location>
        <begin position="212"/>
        <end position="222"/>
    </location>
</feature>
<feature type="compositionally biased region" description="Polar residues" evidence="15">
    <location>
        <begin position="863"/>
        <end position="872"/>
    </location>
</feature>
<feature type="region of interest" description="Disordered" evidence="15">
    <location>
        <begin position="1117"/>
        <end position="1144"/>
    </location>
</feature>
<dbReference type="PANTHER" id="PTHR45792">
    <property type="entry name" value="DIACYLGLYCEROL LIPASE HOMOLOG-RELATED"/>
    <property type="match status" value="1"/>
</dbReference>
<keyword evidence="9" id="KW-0442">Lipid degradation</keyword>
<dbReference type="InterPro" id="IPR002921">
    <property type="entry name" value="Fungal_lipase-type"/>
</dbReference>
<comment type="catalytic activity">
    <reaction evidence="13">
        <text>a 1,2-diacyl-sn-glycerol + H2O = a 2-acylglycerol + a fatty acid + H(+)</text>
        <dbReference type="Rhea" id="RHEA:33275"/>
        <dbReference type="ChEBI" id="CHEBI:15377"/>
        <dbReference type="ChEBI" id="CHEBI:15378"/>
        <dbReference type="ChEBI" id="CHEBI:17389"/>
        <dbReference type="ChEBI" id="CHEBI:17815"/>
        <dbReference type="ChEBI" id="CHEBI:28868"/>
        <dbReference type="EC" id="3.1.1.116"/>
    </reaction>
    <physiologicalReaction direction="left-to-right" evidence="13">
        <dbReference type="Rhea" id="RHEA:33276"/>
    </physiologicalReaction>
</comment>
<feature type="compositionally biased region" description="Acidic residues" evidence="15">
    <location>
        <begin position="1038"/>
        <end position="1054"/>
    </location>
</feature>
<evidence type="ECO:0000256" key="11">
    <source>
        <dbReference type="ARBA" id="ARBA00023098"/>
    </source>
</evidence>
<feature type="compositionally biased region" description="Polar residues" evidence="15">
    <location>
        <begin position="358"/>
        <end position="378"/>
    </location>
</feature>
<evidence type="ECO:0000256" key="15">
    <source>
        <dbReference type="SAM" id="MobiDB-lite"/>
    </source>
</evidence>
<evidence type="ECO:0000313" key="18">
    <source>
        <dbReference type="Proteomes" id="UP000823405"/>
    </source>
</evidence>
<sequence length="1144" mass="127466">GLHDKTQVTMKLQNISQSTKASKNLGDHTHHSFDFITTVHNMTFDILKVDIYDYKKAAFGQNAKIGRAYLPLRELQKKVGNAYDNDGDENTEPEQSVLSTRFDAAAFCQQHDDVFEMDLPLYKHGSYSMFGSSRRHQHSEGEHVCTKGSETGHDVAVPTPPVRRRPARTDSFAQNAMNGVEVGKVTVQATLHFKDQTKNPAFAHLGKGPGEQQQQQQQQQQQVAVSLSNASISESSDQGGLQRSLSRKSKSNQSLDSTQSNDSSTLGVNHVSCGSPTSDTFSPEGIRNSTTSSVDSPAISSLPRPIPIDGPSRILKSPSSPPNLSLHRRGGDNTVGSPISPPLSPTFPQAPGSPGSPPETSFQWLTDNNFPQGTTISTWDELHYGDGFVDDADDDEQNNQNQPQQQKQNGDQAVKGENLTQSDRDQEEEMMANIMANGDQAKKDMYLRNSQATHAKNKKAKINFFSEQTRSAFKDIQLMYSSFFGHGWNLSRSEFWRGFHIVQQFYARHPTPTTNKAFDNIEILEHARHFVRLAIASYGSLPWVYFGYSFKVAPLNFVRFNSDRKNVQDYFKLKKEDMIVWHFDKRTALVPSYYIVRDPKYNALCIIIRGTFSITDAMTDLVCEYYPYKGGLVHKGIMDNARFVLERSGKDIETALRKFNLKTIYCIGHSLGAGSASLLCSLLQDHFADYLTTPTPQLPTPVKLEVKAYLFAPPPIATPNLAAQWERTQISFINENDIVCRLSYGNALDLKELIKIGALESLNPAYEGLSAEEKLDRILKVLERAQKRLQAVNDVPRLVTAGTVTYLHKIYEDTPVVKNKKGKGQRDSQFGLPDNWTPDESDNSNSGLQANGGGGGGRARGASVSSTTSNNPLTRSLSVLSSALSLKGGQHGHGHGQGQHQSQNTASTLGNGSTRTTPIVTPYQAGQPAVRLESSVSLALSDLNERHKDLSQPQTQPQQQRSFPVEKGSVESQRIPTSFGAPVHYEGTSEERAQATESILQQSREGLQSYQPQQDQKSDTPAITTTTTPASPSSTSEFDSDFPLDNESDPLYDSDDNRIYTTTKPKKNGSKKKEIRIEFSDKQHFMAIPLRTNWLWHHFPQQYDSRIERALDWARAHKEKEEKKQNAREALRSRYQQQQQQSKV</sequence>
<evidence type="ECO:0000256" key="9">
    <source>
        <dbReference type="ARBA" id="ARBA00022963"/>
    </source>
</evidence>
<evidence type="ECO:0000256" key="2">
    <source>
        <dbReference type="ARBA" id="ARBA00004651"/>
    </source>
</evidence>
<evidence type="ECO:0000256" key="1">
    <source>
        <dbReference type="ARBA" id="ARBA00001913"/>
    </source>
</evidence>
<feature type="compositionally biased region" description="Polar residues" evidence="15">
    <location>
        <begin position="223"/>
        <end position="244"/>
    </location>
</feature>
<keyword evidence="7" id="KW-0378">Hydrolase</keyword>
<keyword evidence="5" id="KW-0812">Transmembrane</keyword>
<dbReference type="InterPro" id="IPR052214">
    <property type="entry name" value="DAG_Lipase-Related"/>
</dbReference>
<feature type="non-terminal residue" evidence="17">
    <location>
        <position position="1"/>
    </location>
</feature>
<feature type="compositionally biased region" description="Low complexity" evidence="15">
    <location>
        <begin position="398"/>
        <end position="412"/>
    </location>
</feature>
<comment type="cofactor">
    <cofactor evidence="1">
        <name>Ca(2+)</name>
        <dbReference type="ChEBI" id="CHEBI:29108"/>
    </cofactor>
</comment>
<keyword evidence="3" id="KW-1003">Cell membrane</keyword>
<dbReference type="Gene3D" id="3.40.50.1820">
    <property type="entry name" value="alpha/beta hydrolase"/>
    <property type="match status" value="1"/>
</dbReference>
<evidence type="ECO:0000256" key="7">
    <source>
        <dbReference type="ARBA" id="ARBA00022801"/>
    </source>
</evidence>
<feature type="region of interest" description="Disordered" evidence="15">
    <location>
        <begin position="947"/>
        <end position="1073"/>
    </location>
</feature>
<feature type="compositionally biased region" description="Basic and acidic residues" evidence="15">
    <location>
        <begin position="1117"/>
        <end position="1132"/>
    </location>
</feature>
<keyword evidence="8" id="KW-0106">Calcium</keyword>
<feature type="compositionally biased region" description="Polar residues" evidence="15">
    <location>
        <begin position="995"/>
        <end position="1015"/>
    </location>
</feature>
<dbReference type="EMBL" id="JAAAIN010002388">
    <property type="protein sequence ID" value="KAG0293754.1"/>
    <property type="molecule type" value="Genomic_DNA"/>
</dbReference>
<keyword evidence="4" id="KW-0597">Phosphoprotein</keyword>
<keyword evidence="11" id="KW-0443">Lipid metabolism</keyword>
<comment type="caution">
    <text evidence="17">The sequence shown here is derived from an EMBL/GenBank/DDBJ whole genome shotgun (WGS) entry which is preliminary data.</text>
</comment>
<gene>
    <name evidence="17" type="ORF">BGZ97_005248</name>
</gene>
<feature type="compositionally biased region" description="Gly residues" evidence="15">
    <location>
        <begin position="850"/>
        <end position="859"/>
    </location>
</feature>
<keyword evidence="10" id="KW-1133">Transmembrane helix</keyword>
<comment type="subcellular location">
    <subcellularLocation>
        <location evidence="2">Cell membrane</location>
        <topology evidence="2">Multi-pass membrane protein</topology>
    </subcellularLocation>
</comment>
<dbReference type="EC" id="3.1.1.116" evidence="14"/>
<evidence type="ECO:0000256" key="3">
    <source>
        <dbReference type="ARBA" id="ARBA00022475"/>
    </source>
</evidence>
<evidence type="ECO:0000259" key="16">
    <source>
        <dbReference type="Pfam" id="PF01764"/>
    </source>
</evidence>
<dbReference type="GO" id="GO:0046340">
    <property type="term" value="P:diacylglycerol catabolic process"/>
    <property type="evidence" value="ECO:0007669"/>
    <property type="project" value="TreeGrafter"/>
</dbReference>
<dbReference type="GO" id="GO:0046872">
    <property type="term" value="F:metal ion binding"/>
    <property type="evidence" value="ECO:0007669"/>
    <property type="project" value="UniProtKB-KW"/>
</dbReference>
<proteinExistence type="predicted"/>
<dbReference type="SUPFAM" id="SSF53474">
    <property type="entry name" value="alpha/beta-Hydrolases"/>
    <property type="match status" value="1"/>
</dbReference>
<feature type="region of interest" description="Disordered" evidence="15">
    <location>
        <begin position="200"/>
        <end position="424"/>
    </location>
</feature>
<dbReference type="GO" id="GO:0019369">
    <property type="term" value="P:arachidonate metabolic process"/>
    <property type="evidence" value="ECO:0007669"/>
    <property type="project" value="TreeGrafter"/>
</dbReference>
<dbReference type="CDD" id="cd00519">
    <property type="entry name" value="Lipase_3"/>
    <property type="match status" value="1"/>
</dbReference>
<evidence type="ECO:0000313" key="17">
    <source>
        <dbReference type="EMBL" id="KAG0293754.1"/>
    </source>
</evidence>
<protein>
    <recommendedName>
        <fullName evidence="14">sn-1-specific diacylglycerol lipase</fullName>
        <ecNumber evidence="14">3.1.1.116</ecNumber>
    </recommendedName>
</protein>
<feature type="compositionally biased region" description="Low complexity" evidence="15">
    <location>
        <begin position="1020"/>
        <end position="1036"/>
    </location>
</feature>
<keyword evidence="6" id="KW-0479">Metal-binding</keyword>
<dbReference type="Pfam" id="PF01764">
    <property type="entry name" value="Lipase_3"/>
    <property type="match status" value="1"/>
</dbReference>
<evidence type="ECO:0000256" key="4">
    <source>
        <dbReference type="ARBA" id="ARBA00022553"/>
    </source>
</evidence>
<feature type="domain" description="Fungal lipase-type" evidence="16">
    <location>
        <begin position="606"/>
        <end position="744"/>
    </location>
</feature>
<evidence type="ECO:0000256" key="12">
    <source>
        <dbReference type="ARBA" id="ARBA00023136"/>
    </source>
</evidence>
<feature type="compositionally biased region" description="Polar residues" evidence="15">
    <location>
        <begin position="902"/>
        <end position="919"/>
    </location>
</feature>
<name>A0A9P6UGB3_9FUNG</name>
<feature type="region of interest" description="Disordered" evidence="15">
    <location>
        <begin position="141"/>
        <end position="166"/>
    </location>
</feature>
<dbReference type="GO" id="GO:0005886">
    <property type="term" value="C:plasma membrane"/>
    <property type="evidence" value="ECO:0007669"/>
    <property type="project" value="UniProtKB-SubCell"/>
</dbReference>